<keyword evidence="8" id="KW-0406">Ion transport</keyword>
<dbReference type="GO" id="GO:0006826">
    <property type="term" value="P:iron ion transport"/>
    <property type="evidence" value="ECO:0007669"/>
    <property type="project" value="UniProtKB-KW"/>
</dbReference>
<keyword evidence="3" id="KW-1003">Cell membrane</keyword>
<dbReference type="InterPro" id="IPR027417">
    <property type="entry name" value="P-loop_NTPase"/>
</dbReference>
<dbReference type="SMART" id="SM00382">
    <property type="entry name" value="AAA"/>
    <property type="match status" value="1"/>
</dbReference>
<dbReference type="AlphaFoldDB" id="A0A429XE07"/>
<dbReference type="Proteomes" id="UP000287296">
    <property type="component" value="Unassembled WGS sequence"/>
</dbReference>
<dbReference type="GO" id="GO:0016887">
    <property type="term" value="F:ATP hydrolysis activity"/>
    <property type="evidence" value="ECO:0007669"/>
    <property type="project" value="InterPro"/>
</dbReference>
<evidence type="ECO:0000256" key="9">
    <source>
        <dbReference type="ARBA" id="ARBA00023136"/>
    </source>
</evidence>
<keyword evidence="6 11" id="KW-0067">ATP-binding</keyword>
<dbReference type="PANTHER" id="PTHR42771">
    <property type="entry name" value="IRON(3+)-HYDROXAMATE IMPORT ATP-BINDING PROTEIN FHUC"/>
    <property type="match status" value="1"/>
</dbReference>
<gene>
    <name evidence="11" type="ORF">D5F11_001765</name>
</gene>
<evidence type="ECO:0000256" key="3">
    <source>
        <dbReference type="ARBA" id="ARBA00022475"/>
    </source>
</evidence>
<keyword evidence="7" id="KW-0408">Iron</keyword>
<dbReference type="PROSITE" id="PS50893">
    <property type="entry name" value="ABC_TRANSPORTER_2"/>
    <property type="match status" value="1"/>
</dbReference>
<dbReference type="GO" id="GO:0005886">
    <property type="term" value="C:plasma membrane"/>
    <property type="evidence" value="ECO:0007669"/>
    <property type="project" value="UniProtKB-SubCell"/>
</dbReference>
<comment type="caution">
    <text evidence="11">The sequence shown here is derived from an EMBL/GenBank/DDBJ whole genome shotgun (WGS) entry which is preliminary data.</text>
</comment>
<dbReference type="SUPFAM" id="SSF52540">
    <property type="entry name" value="P-loop containing nucleoside triphosphate hydrolases"/>
    <property type="match status" value="1"/>
</dbReference>
<dbReference type="Pfam" id="PF00005">
    <property type="entry name" value="ABC_tran"/>
    <property type="match status" value="1"/>
</dbReference>
<proteinExistence type="predicted"/>
<dbReference type="OrthoDB" id="9787851at2"/>
<keyword evidence="4" id="KW-0410">Iron transport</keyword>
<organism evidence="11 12">
    <name type="scientific">Siminovitchia terrae</name>
    <name type="common">Bacillus terrae</name>
    <dbReference type="NCBI Taxonomy" id="1914933"/>
    <lineage>
        <taxon>Bacteria</taxon>
        <taxon>Bacillati</taxon>
        <taxon>Bacillota</taxon>
        <taxon>Bacilli</taxon>
        <taxon>Bacillales</taxon>
        <taxon>Bacillaceae</taxon>
        <taxon>Siminovitchia</taxon>
    </lineage>
</organism>
<dbReference type="CDD" id="cd03214">
    <property type="entry name" value="ABC_Iron-Siderophores_B12_Hemin"/>
    <property type="match status" value="1"/>
</dbReference>
<evidence type="ECO:0000313" key="12">
    <source>
        <dbReference type="Proteomes" id="UP000287296"/>
    </source>
</evidence>
<keyword evidence="5" id="KW-0547">Nucleotide-binding</keyword>
<evidence type="ECO:0000256" key="6">
    <source>
        <dbReference type="ARBA" id="ARBA00022840"/>
    </source>
</evidence>
<evidence type="ECO:0000256" key="4">
    <source>
        <dbReference type="ARBA" id="ARBA00022496"/>
    </source>
</evidence>
<evidence type="ECO:0000259" key="10">
    <source>
        <dbReference type="PROSITE" id="PS50893"/>
    </source>
</evidence>
<evidence type="ECO:0000256" key="8">
    <source>
        <dbReference type="ARBA" id="ARBA00023065"/>
    </source>
</evidence>
<evidence type="ECO:0000256" key="5">
    <source>
        <dbReference type="ARBA" id="ARBA00022741"/>
    </source>
</evidence>
<dbReference type="EMBL" id="QYTW02000001">
    <property type="protein sequence ID" value="RST61629.1"/>
    <property type="molecule type" value="Genomic_DNA"/>
</dbReference>
<accession>A0A429XE07</accession>
<keyword evidence="9" id="KW-0472">Membrane</keyword>
<dbReference type="PROSITE" id="PS00211">
    <property type="entry name" value="ABC_TRANSPORTER_1"/>
    <property type="match status" value="1"/>
</dbReference>
<dbReference type="FunFam" id="3.40.50.300:FF:000134">
    <property type="entry name" value="Iron-enterobactin ABC transporter ATP-binding protein"/>
    <property type="match status" value="1"/>
</dbReference>
<name>A0A429XE07_SIMTE</name>
<dbReference type="GO" id="GO:0005524">
    <property type="term" value="F:ATP binding"/>
    <property type="evidence" value="ECO:0007669"/>
    <property type="project" value="UniProtKB-KW"/>
</dbReference>
<dbReference type="InterPro" id="IPR017871">
    <property type="entry name" value="ABC_transporter-like_CS"/>
</dbReference>
<protein>
    <submittedName>
        <fullName evidence="11">ABC transporter ATP-binding protein</fullName>
    </submittedName>
</protein>
<reference evidence="11 12" key="1">
    <citation type="submission" date="2018-12" db="EMBL/GenBank/DDBJ databases">
        <authorList>
            <person name="Sun L."/>
            <person name="Chen Z."/>
        </authorList>
    </citation>
    <scope>NUCLEOTIDE SEQUENCE [LARGE SCALE GENOMIC DNA]</scope>
    <source>
        <strain evidence="11 12">LMG 29736</strain>
    </source>
</reference>
<comment type="subcellular location">
    <subcellularLocation>
        <location evidence="1">Cell membrane</location>
        <topology evidence="1">Peripheral membrane protein</topology>
    </subcellularLocation>
</comment>
<dbReference type="InterPro" id="IPR051535">
    <property type="entry name" value="Siderophore_ABC-ATPase"/>
</dbReference>
<evidence type="ECO:0000313" key="11">
    <source>
        <dbReference type="EMBL" id="RST61629.1"/>
    </source>
</evidence>
<dbReference type="PANTHER" id="PTHR42771:SF11">
    <property type="entry name" value="FERRICHROME TRANSPORT ATP-BINDING PROTEIN FHUC"/>
    <property type="match status" value="1"/>
</dbReference>
<dbReference type="RefSeq" id="WP_120115776.1">
    <property type="nucleotide sequence ID" value="NZ_QYTW02000001.1"/>
</dbReference>
<evidence type="ECO:0000256" key="2">
    <source>
        <dbReference type="ARBA" id="ARBA00022448"/>
    </source>
</evidence>
<dbReference type="InterPro" id="IPR003439">
    <property type="entry name" value="ABC_transporter-like_ATP-bd"/>
</dbReference>
<dbReference type="Gene3D" id="3.40.50.300">
    <property type="entry name" value="P-loop containing nucleotide triphosphate hydrolases"/>
    <property type="match status" value="1"/>
</dbReference>
<feature type="domain" description="ABC transporter" evidence="10">
    <location>
        <begin position="1"/>
        <end position="240"/>
    </location>
</feature>
<sequence length="262" mass="29767">MTAIQTKEMELDLGHFHLKDVSCSIPNGKITSIVGPNGSGKSTILKLITRLTKQTSGEIYIYDKQTNKYSLKKFSQTVSMLPQSKEGLPDLTVKELVAYGRSPYKKLFEHRLTQKDEEIINRALEMTGTKQYENRLIHTLSGGERQRARIAMALAQSTDILILDEPTTFLDIAHQFELMEMLRHINEIYQMTIVMVLHDLQQAAAYSHHLIAVKNGQIQAMGSPESVLDSKFLKDIYGLDADVQFDGYFPIIIPKIKNLRRN</sequence>
<keyword evidence="2" id="KW-0813">Transport</keyword>
<dbReference type="InterPro" id="IPR003593">
    <property type="entry name" value="AAA+_ATPase"/>
</dbReference>
<evidence type="ECO:0000256" key="1">
    <source>
        <dbReference type="ARBA" id="ARBA00004202"/>
    </source>
</evidence>
<evidence type="ECO:0000256" key="7">
    <source>
        <dbReference type="ARBA" id="ARBA00023004"/>
    </source>
</evidence>